<feature type="transmembrane region" description="Helical" evidence="2">
    <location>
        <begin position="190"/>
        <end position="209"/>
    </location>
</feature>
<evidence type="ECO:0000256" key="2">
    <source>
        <dbReference type="SAM" id="Phobius"/>
    </source>
</evidence>
<organism evidence="3 4">
    <name type="scientific">[Candida] anglica</name>
    <dbReference type="NCBI Taxonomy" id="148631"/>
    <lineage>
        <taxon>Eukaryota</taxon>
        <taxon>Fungi</taxon>
        <taxon>Dikarya</taxon>
        <taxon>Ascomycota</taxon>
        <taxon>Saccharomycotina</taxon>
        <taxon>Pichiomycetes</taxon>
        <taxon>Debaryomycetaceae</taxon>
        <taxon>Kurtzmaniella</taxon>
    </lineage>
</organism>
<evidence type="ECO:0000313" key="4">
    <source>
        <dbReference type="Proteomes" id="UP001497600"/>
    </source>
</evidence>
<keyword evidence="2" id="KW-0472">Membrane</keyword>
<dbReference type="Proteomes" id="UP001497600">
    <property type="component" value="Chromosome A"/>
</dbReference>
<sequence length="527" mass="59112">MNTEEDWSIISSSSDLDDDQATIESHEEGNGGETPQNVSSIATLRIPVLESSSARSSASAGSDSIVLVDHEITIDHEGSTGLSSTPTELEPKEREEESKPVGRIQMTIAFYEELAGGISSTFSRHFGGGGEDIATESESKDELITESSNNQKKIVKESRSVNSIVTSARAKAQDFGNQQMELISKQSPKTILISLLTFVTIILASSYVFRMVMVQIVAPQPLPQRQSSWTQLWNNSPPPQESRFFVWRTPPSPPPTTLSIMKSTLNKYIEQEADQFHHLVEIVSIETEKYSKESFKFLLKFQDLSEKLTNQLIQNSINYKLIIMEKSKILNKLLNSEAIKWNFFLNKEYKEISKQYEILSKEISIQLKLFSNKTKLKSKEFSKLILIQANEFNKFASIKSKEYGMTVSKCFNQFVYKSKDTYSILNTKLNYWTPIAISKLNFLYTESAKTSTVIVSKGLENSRSIFNQCKVFGSDLTRNALGNDTAGTLAKKGISKSYKTGTNIISKVLRSSAVGGYHATTWITSWI</sequence>
<feature type="region of interest" description="Disordered" evidence="1">
    <location>
        <begin position="76"/>
        <end position="100"/>
    </location>
</feature>
<feature type="compositionally biased region" description="Basic and acidic residues" evidence="1">
    <location>
        <begin position="89"/>
        <end position="100"/>
    </location>
</feature>
<keyword evidence="4" id="KW-1185">Reference proteome</keyword>
<keyword evidence="2" id="KW-1133">Transmembrane helix</keyword>
<proteinExistence type="predicted"/>
<protein>
    <recommendedName>
        <fullName evidence="5">SUN domain-containing protein</fullName>
    </recommendedName>
</protein>
<accession>A0ABP0E5M6</accession>
<keyword evidence="2" id="KW-0812">Transmembrane</keyword>
<evidence type="ECO:0000256" key="1">
    <source>
        <dbReference type="SAM" id="MobiDB-lite"/>
    </source>
</evidence>
<reference evidence="3 4" key="1">
    <citation type="submission" date="2024-01" db="EMBL/GenBank/DDBJ databases">
        <authorList>
            <consortium name="Genoscope - CEA"/>
            <person name="William W."/>
        </authorList>
    </citation>
    <scope>NUCLEOTIDE SEQUENCE [LARGE SCALE GENOMIC DNA]</scope>
    <source>
        <strain evidence="3 4">29B2s-10</strain>
    </source>
</reference>
<evidence type="ECO:0000313" key="3">
    <source>
        <dbReference type="EMBL" id="CAK7892775.1"/>
    </source>
</evidence>
<gene>
    <name evidence="3" type="ORF">CAAN4_A04412</name>
</gene>
<evidence type="ECO:0008006" key="5">
    <source>
        <dbReference type="Google" id="ProtNLM"/>
    </source>
</evidence>
<name>A0ABP0E5M6_9ASCO</name>
<dbReference type="EMBL" id="OZ004253">
    <property type="protein sequence ID" value="CAK7892775.1"/>
    <property type="molecule type" value="Genomic_DNA"/>
</dbReference>
<feature type="region of interest" description="Disordered" evidence="1">
    <location>
        <begin position="1"/>
        <end position="41"/>
    </location>
</feature>